<dbReference type="Proteomes" id="UP000510686">
    <property type="component" value="Chromosome 4"/>
</dbReference>
<reference evidence="1 2" key="1">
    <citation type="submission" date="2020-07" db="EMBL/GenBank/DDBJ databases">
        <title>Telomere length de novo assembly of all 7 chromosomes of the fungus, Metarhizium brunneum, using a novel assembly pipeline.</title>
        <authorList>
            <person name="Saud z."/>
            <person name="Kortsinoglou A."/>
            <person name="Kouvelis V.N."/>
            <person name="Butt T.M."/>
        </authorList>
    </citation>
    <scope>NUCLEOTIDE SEQUENCE [LARGE SCALE GENOMIC DNA]</scope>
    <source>
        <strain evidence="1 2">4556</strain>
    </source>
</reference>
<evidence type="ECO:0000313" key="1">
    <source>
        <dbReference type="EMBL" id="QLI70464.1"/>
    </source>
</evidence>
<name>A0A7D5Z0E4_9HYPO</name>
<sequence length="134" mass="15359">MVSKTTTTKIRNAGHLNYRQIGTIWPRHSYSYNKELFGVMFSHYSLYNSPHLALMALTQDMIQDLDSSMTKDRERVFTTRRCRESISRAWESDRRHVEAIEDYRRGIDYGGQGLHGQLICDGDGDEAPPGDTTG</sequence>
<dbReference type="KEGG" id="mbrn:26247882"/>
<protein>
    <submittedName>
        <fullName evidence="1">Uncharacterized protein</fullName>
    </submittedName>
</protein>
<dbReference type="EMBL" id="CP058935">
    <property type="protein sequence ID" value="QLI70464.1"/>
    <property type="molecule type" value="Genomic_DNA"/>
</dbReference>
<organism evidence="1 2">
    <name type="scientific">Metarhizium brunneum</name>
    <dbReference type="NCBI Taxonomy" id="500148"/>
    <lineage>
        <taxon>Eukaryota</taxon>
        <taxon>Fungi</taxon>
        <taxon>Dikarya</taxon>
        <taxon>Ascomycota</taxon>
        <taxon>Pezizomycotina</taxon>
        <taxon>Sordariomycetes</taxon>
        <taxon>Hypocreomycetidae</taxon>
        <taxon>Hypocreales</taxon>
        <taxon>Clavicipitaceae</taxon>
        <taxon>Metarhizium</taxon>
    </lineage>
</organism>
<dbReference type="RefSeq" id="XP_014539339.1">
    <property type="nucleotide sequence ID" value="XM_014683853.1"/>
</dbReference>
<keyword evidence="2" id="KW-1185">Reference proteome</keyword>
<accession>A0A7D5Z0E4</accession>
<gene>
    <name evidence="1" type="ORF">G6M90_00g080650</name>
</gene>
<dbReference type="OrthoDB" id="5070004at2759"/>
<dbReference type="AlphaFoldDB" id="A0A7D5Z0E4"/>
<dbReference type="GeneID" id="26247882"/>
<proteinExistence type="predicted"/>
<evidence type="ECO:0000313" key="2">
    <source>
        <dbReference type="Proteomes" id="UP000510686"/>
    </source>
</evidence>